<evidence type="ECO:0000313" key="2">
    <source>
        <dbReference type="Proteomes" id="UP000095287"/>
    </source>
</evidence>
<name>A0A1I7YRD3_9BILA</name>
<keyword evidence="2" id="KW-1185">Reference proteome</keyword>
<protein>
    <submittedName>
        <fullName evidence="3">FBA_2 domain-containing protein</fullName>
    </submittedName>
</protein>
<evidence type="ECO:0000313" key="3">
    <source>
        <dbReference type="WBParaSite" id="L893_g18934.t1"/>
    </source>
</evidence>
<feature type="coiled-coil region" evidence="1">
    <location>
        <begin position="15"/>
        <end position="42"/>
    </location>
</feature>
<sequence>MAEEDQARNDVYLVLERLTSEEKRLEKELERVRKDLGHVERLANHFENGKFIDPERTRAKMKAMLARYPTRPKEKSLSGAGMAMVPLAFRQSVCATLGTSSRNMLQHIEDGTPMGKFDGPWSKVAYDTKVRYFNRRVFFEGKDEVSYSEEDIPCNHWDNPEEIKKSKYSTCYKLDLITDNRGGAMGKKGDLPKLLRRTQIECLKMSYANYLESYVPYISPWYLTSVEISDCKFKSASPLSCWLKKVVGNKCLSKFMVSNNSVEEPVQMKYNLEDAVYNLLAKRDEFELIVHSQEESIFSMIRNNFIADLDVSILKRLLEYWTTSKEGSFRKRIRVIGSCDNEEVEEIKRHYKFGPDVLQHVSGQAEARISNHERNAFMLLLERTYREGSY</sequence>
<organism evidence="2 3">
    <name type="scientific">Steinernema glaseri</name>
    <dbReference type="NCBI Taxonomy" id="37863"/>
    <lineage>
        <taxon>Eukaryota</taxon>
        <taxon>Metazoa</taxon>
        <taxon>Ecdysozoa</taxon>
        <taxon>Nematoda</taxon>
        <taxon>Chromadorea</taxon>
        <taxon>Rhabditida</taxon>
        <taxon>Tylenchina</taxon>
        <taxon>Panagrolaimomorpha</taxon>
        <taxon>Strongyloidoidea</taxon>
        <taxon>Steinernematidae</taxon>
        <taxon>Steinernema</taxon>
    </lineage>
</organism>
<keyword evidence="1" id="KW-0175">Coiled coil</keyword>
<evidence type="ECO:0000256" key="1">
    <source>
        <dbReference type="SAM" id="Coils"/>
    </source>
</evidence>
<proteinExistence type="predicted"/>
<accession>A0A1I7YRD3</accession>
<reference evidence="3" key="1">
    <citation type="submission" date="2016-11" db="UniProtKB">
        <authorList>
            <consortium name="WormBaseParasite"/>
        </authorList>
    </citation>
    <scope>IDENTIFICATION</scope>
</reference>
<dbReference type="WBParaSite" id="L893_g18934.t1">
    <property type="protein sequence ID" value="L893_g18934.t1"/>
    <property type="gene ID" value="L893_g18934"/>
</dbReference>
<dbReference type="AlphaFoldDB" id="A0A1I7YRD3"/>
<dbReference type="Proteomes" id="UP000095287">
    <property type="component" value="Unplaced"/>
</dbReference>